<dbReference type="GO" id="GO:0050136">
    <property type="term" value="F:NADH dehydrogenase (quinone) (non-electrogenic) activity"/>
    <property type="evidence" value="ECO:0007669"/>
    <property type="project" value="UniProtKB-UniRule"/>
</dbReference>
<comment type="subunit">
    <text evidence="3">NDH-1 is composed of 14 different subunits. Subunits NuoB, C, D, E, F, and G constitute the peripheral sector of the complex.</text>
</comment>
<dbReference type="GO" id="GO:0048038">
    <property type="term" value="F:quinone binding"/>
    <property type="evidence" value="ECO:0007669"/>
    <property type="project" value="UniProtKB-KW"/>
</dbReference>
<evidence type="ECO:0000256" key="4">
    <source>
        <dbReference type="SAM" id="MobiDB-lite"/>
    </source>
</evidence>
<dbReference type="EMBL" id="NMVI01000016">
    <property type="protein sequence ID" value="OYN87489.1"/>
    <property type="molecule type" value="Genomic_DNA"/>
</dbReference>
<dbReference type="NCBIfam" id="NF005856">
    <property type="entry name" value="PRK07785.1"/>
    <property type="match status" value="1"/>
</dbReference>
<dbReference type="AlphaFoldDB" id="A0A255E7G7"/>
<feature type="domain" description="NADH:ubiquinone oxidoreductase 30kDa subunit" evidence="5">
    <location>
        <begin position="154"/>
        <end position="275"/>
    </location>
</feature>
<dbReference type="HAMAP" id="MF_01357">
    <property type="entry name" value="NDH1_NuoC"/>
    <property type="match status" value="1"/>
</dbReference>
<comment type="function">
    <text evidence="3">NDH-1 shuttles electrons from NADH, via FMN and iron-sulfur (Fe-S) centers, to quinones in the respiratory chain. The immediate electron acceptor for the enzyme in this species is believed to be a menaquinone. Couples the redox reaction to proton translocation (for every two electrons transferred, four hydrogen ions are translocated across the cytoplasmic membrane), and thus conserves the redox energy in a proton gradient.</text>
</comment>
<dbReference type="GO" id="GO:0008137">
    <property type="term" value="F:NADH dehydrogenase (ubiquinone) activity"/>
    <property type="evidence" value="ECO:0007669"/>
    <property type="project" value="InterPro"/>
</dbReference>
<protein>
    <recommendedName>
        <fullName evidence="3">NADH-quinone oxidoreductase subunit C</fullName>
        <ecNumber evidence="3">7.1.1.-</ecNumber>
    </recommendedName>
    <alternativeName>
        <fullName evidence="3">NADH dehydrogenase I subunit C</fullName>
    </alternativeName>
    <alternativeName>
        <fullName evidence="3">NDH-1 subunit C</fullName>
    </alternativeName>
</protein>
<keyword evidence="3" id="KW-0472">Membrane</keyword>
<evidence type="ECO:0000313" key="7">
    <source>
        <dbReference type="Proteomes" id="UP000216533"/>
    </source>
</evidence>
<dbReference type="InterPro" id="IPR010218">
    <property type="entry name" value="NADH_DH_suC"/>
</dbReference>
<feature type="compositionally biased region" description="Basic and acidic residues" evidence="4">
    <location>
        <begin position="1"/>
        <end position="30"/>
    </location>
</feature>
<dbReference type="PANTHER" id="PTHR10884">
    <property type="entry name" value="NADH DEHYDROGENASE UBIQUINONE IRON-SULFUR PROTEIN 3"/>
    <property type="match status" value="1"/>
</dbReference>
<dbReference type="InterPro" id="IPR037232">
    <property type="entry name" value="NADH_quin_OxRdtase_su_C/D-like"/>
</dbReference>
<keyword evidence="2 3" id="KW-0813">Transport</keyword>
<dbReference type="GO" id="GO:0005886">
    <property type="term" value="C:plasma membrane"/>
    <property type="evidence" value="ECO:0007669"/>
    <property type="project" value="UniProtKB-SubCell"/>
</dbReference>
<organism evidence="6 7">
    <name type="scientific">Parenemella sanctibonifatiensis</name>
    <dbReference type="NCBI Taxonomy" id="2016505"/>
    <lineage>
        <taxon>Bacteria</taxon>
        <taxon>Bacillati</taxon>
        <taxon>Actinomycetota</taxon>
        <taxon>Actinomycetes</taxon>
        <taxon>Propionibacteriales</taxon>
        <taxon>Propionibacteriaceae</taxon>
        <taxon>Parenemella</taxon>
    </lineage>
</organism>
<sequence length="294" mass="32893">MSDETNKPDENTKPDESAKPDENTKPDEQARAAGQAPDQPAKPEQAETPAAKSPGVEREDAGAGVDQEQAQDEVAVVDESRSTEPTPYGQSRGMWGPQPGDTSGYGGIEREWLPPKTASRPYGGWFDEVVDRMAELVPGAIDRVSTEFGELTCYIHREHIAELARALRDDAYLRFEMLSGVSGVHYPHDTDGELHAVYHLQSFTHNRRLRLEVRVPDADPHVDSVVATYPMADWHERETWDMFGLVFDGHPGLTRILMPDDWVGHPQRKDYPLGGIDVEYKGAVIPPPDQRRRY</sequence>
<dbReference type="RefSeq" id="WP_094450711.1">
    <property type="nucleotide sequence ID" value="NZ_NMVI01000016.1"/>
</dbReference>
<evidence type="ECO:0000256" key="1">
    <source>
        <dbReference type="ARBA" id="ARBA00007569"/>
    </source>
</evidence>
<comment type="subcellular location">
    <subcellularLocation>
        <location evidence="3">Cell membrane</location>
        <topology evidence="3">Peripheral membrane protein</topology>
        <orientation evidence="3">Cytoplasmic side</orientation>
    </subcellularLocation>
</comment>
<keyword evidence="3" id="KW-1278">Translocase</keyword>
<dbReference type="Proteomes" id="UP000216533">
    <property type="component" value="Unassembled WGS sequence"/>
</dbReference>
<dbReference type="EC" id="7.1.1.-" evidence="3"/>
<comment type="caution">
    <text evidence="6">The sequence shown here is derived from an EMBL/GenBank/DDBJ whole genome shotgun (WGS) entry which is preliminary data.</text>
</comment>
<accession>A0A255E7G7</accession>
<dbReference type="InterPro" id="IPR001268">
    <property type="entry name" value="NADH_UbQ_OxRdtase_30kDa_su"/>
</dbReference>
<evidence type="ECO:0000313" key="6">
    <source>
        <dbReference type="EMBL" id="OYN87489.1"/>
    </source>
</evidence>
<keyword evidence="3" id="KW-1003">Cell membrane</keyword>
<evidence type="ECO:0000259" key="5">
    <source>
        <dbReference type="Pfam" id="PF00329"/>
    </source>
</evidence>
<keyword evidence="3" id="KW-0520">NAD</keyword>
<dbReference type="PANTHER" id="PTHR10884:SF14">
    <property type="entry name" value="NADH DEHYDROGENASE [UBIQUINONE] IRON-SULFUR PROTEIN 3, MITOCHONDRIAL"/>
    <property type="match status" value="1"/>
</dbReference>
<dbReference type="NCBIfam" id="TIGR01961">
    <property type="entry name" value="NuoC_fam"/>
    <property type="match status" value="1"/>
</dbReference>
<reference evidence="6 7" key="1">
    <citation type="submission" date="2017-07" db="EMBL/GenBank/DDBJ databases">
        <title>Draft whole genome sequences of clinical Proprionibacteriaceae strains.</title>
        <authorList>
            <person name="Bernier A.-M."/>
            <person name="Bernard K."/>
            <person name="Domingo M.-C."/>
        </authorList>
    </citation>
    <scope>NUCLEOTIDE SEQUENCE [LARGE SCALE GENOMIC DNA]</scope>
    <source>
        <strain evidence="6 7">NML 160184</strain>
    </source>
</reference>
<dbReference type="SUPFAM" id="SSF143243">
    <property type="entry name" value="Nqo5-like"/>
    <property type="match status" value="1"/>
</dbReference>
<evidence type="ECO:0000256" key="3">
    <source>
        <dbReference type="HAMAP-Rule" id="MF_01357"/>
    </source>
</evidence>
<keyword evidence="3" id="KW-0874">Quinone</keyword>
<name>A0A255E7G7_9ACTN</name>
<dbReference type="Pfam" id="PF00329">
    <property type="entry name" value="Complex1_30kDa"/>
    <property type="match status" value="1"/>
</dbReference>
<evidence type="ECO:0000256" key="2">
    <source>
        <dbReference type="ARBA" id="ARBA00022448"/>
    </source>
</evidence>
<proteinExistence type="inferred from homology"/>
<feature type="region of interest" description="Disordered" evidence="4">
    <location>
        <begin position="1"/>
        <end position="117"/>
    </location>
</feature>
<comment type="catalytic activity">
    <reaction evidence="3">
        <text>a quinone + NADH + 5 H(+)(in) = a quinol + NAD(+) + 4 H(+)(out)</text>
        <dbReference type="Rhea" id="RHEA:57888"/>
        <dbReference type="ChEBI" id="CHEBI:15378"/>
        <dbReference type="ChEBI" id="CHEBI:24646"/>
        <dbReference type="ChEBI" id="CHEBI:57540"/>
        <dbReference type="ChEBI" id="CHEBI:57945"/>
        <dbReference type="ChEBI" id="CHEBI:132124"/>
    </reaction>
</comment>
<comment type="similarity">
    <text evidence="1 3">Belongs to the complex I 30 kDa subunit family.</text>
</comment>
<dbReference type="Gene3D" id="3.30.460.80">
    <property type="entry name" value="NADH:ubiquinone oxidoreductase, 30kDa subunit"/>
    <property type="match status" value="1"/>
</dbReference>
<gene>
    <name evidence="3" type="primary">nuoC</name>
    <name evidence="6" type="ORF">CGZ92_07165</name>
</gene>